<dbReference type="OMA" id="EDDCMFP"/>
<comment type="similarity">
    <text evidence="1">Belongs to the glycosyltransferase 90 family.</text>
</comment>
<dbReference type="InterPro" id="IPR006598">
    <property type="entry name" value="CAP10"/>
</dbReference>
<accession>A0A914BBH4</accession>
<dbReference type="GO" id="GO:0045747">
    <property type="term" value="P:positive regulation of Notch signaling pathway"/>
    <property type="evidence" value="ECO:0007669"/>
    <property type="project" value="TreeGrafter"/>
</dbReference>
<evidence type="ECO:0000256" key="1">
    <source>
        <dbReference type="ARBA" id="ARBA00010118"/>
    </source>
</evidence>
<dbReference type="Pfam" id="PF05686">
    <property type="entry name" value="Glyco_transf_90"/>
    <property type="match status" value="1"/>
</dbReference>
<dbReference type="PANTHER" id="PTHR12203">
    <property type="entry name" value="KDEL LYS-ASP-GLU-LEU CONTAINING - RELATED"/>
    <property type="match status" value="1"/>
</dbReference>
<organism evidence="5 6">
    <name type="scientific">Patiria miniata</name>
    <name type="common">Bat star</name>
    <name type="synonym">Asterina miniata</name>
    <dbReference type="NCBI Taxonomy" id="46514"/>
    <lineage>
        <taxon>Eukaryota</taxon>
        <taxon>Metazoa</taxon>
        <taxon>Echinodermata</taxon>
        <taxon>Eleutherozoa</taxon>
        <taxon>Asterozoa</taxon>
        <taxon>Asteroidea</taxon>
        <taxon>Valvatacea</taxon>
        <taxon>Valvatida</taxon>
        <taxon>Asterinidae</taxon>
        <taxon>Patiria</taxon>
    </lineage>
</organism>
<name>A0A914BBH4_PATMI</name>
<dbReference type="GO" id="GO:0035251">
    <property type="term" value="F:UDP-glucosyltransferase activity"/>
    <property type="evidence" value="ECO:0007669"/>
    <property type="project" value="TreeGrafter"/>
</dbReference>
<protein>
    <recommendedName>
        <fullName evidence="4">Glycosyl transferase CAP10 domain-containing protein</fullName>
    </recommendedName>
</protein>
<keyword evidence="6" id="KW-1185">Reference proteome</keyword>
<dbReference type="EnsemblMetazoa" id="XM_038217446.1">
    <property type="protein sequence ID" value="XP_038073374.1"/>
    <property type="gene ID" value="LOC119741617"/>
</dbReference>
<keyword evidence="2" id="KW-0808">Transferase</keyword>
<feature type="chain" id="PRO_5037892576" description="Glycosyl transferase CAP10 domain-containing protein" evidence="3">
    <location>
        <begin position="32"/>
        <end position="425"/>
    </location>
</feature>
<sequence length="425" mass="50100">MAMDAYSYSPRACYTVLIILTLVYRQKIVLAEEWECHMEEGNCDSKDSFEDGKTKYHLNRPTNPDPEAKWQPYLDAISSAVMQYKDCEQDSCTCHDSVIEKDLSVWREKGGITQEQFKKALGRGIGNHYQIINHKLYRSKRCMFAARCSGVEHFILKIIKKLPDMEFILNERDWPQSPKFADPLPVLSFSKVYSQHWDIMYPAWTFWEGGPAVWPLFPTGLGRWDLFRESLDKEAKKLTWDKKETKAFFRGSRTSAERDPLILLSRDDRDLVDAQYTKNQAWKSDADTLYMPPATEVSLEEHCRFKYLFNFRGVAASFRLKHLFLCESLVFHVGDEWMEFFYLALKPWVHYIPVAQDLKETRTLIEFAKSNDQVAKDIAKRGRDFIWNHLQMEDISCYWKKLLKEYSKLIKYKVVRNKDLHQVLP</sequence>
<feature type="domain" description="Glycosyl transferase CAP10" evidence="4">
    <location>
        <begin position="161"/>
        <end position="413"/>
    </location>
</feature>
<evidence type="ECO:0000313" key="5">
    <source>
        <dbReference type="EnsemblMetazoa" id="XP_038073374.1"/>
    </source>
</evidence>
<evidence type="ECO:0000256" key="3">
    <source>
        <dbReference type="SAM" id="SignalP"/>
    </source>
</evidence>
<evidence type="ECO:0000256" key="2">
    <source>
        <dbReference type="ARBA" id="ARBA00022679"/>
    </source>
</evidence>
<reference evidence="5" key="1">
    <citation type="submission" date="2022-11" db="UniProtKB">
        <authorList>
            <consortium name="EnsemblMetazoa"/>
        </authorList>
    </citation>
    <scope>IDENTIFICATION</scope>
</reference>
<dbReference type="GO" id="GO:0035252">
    <property type="term" value="F:UDP-xylosyltransferase activity"/>
    <property type="evidence" value="ECO:0007669"/>
    <property type="project" value="TreeGrafter"/>
</dbReference>
<dbReference type="GeneID" id="119741617"/>
<keyword evidence="3" id="KW-0732">Signal</keyword>
<dbReference type="Proteomes" id="UP000887568">
    <property type="component" value="Unplaced"/>
</dbReference>
<proteinExistence type="inferred from homology"/>
<dbReference type="PANTHER" id="PTHR12203:SF35">
    <property type="entry name" value="PROTEIN O-GLUCOSYLTRANSFERASE 1"/>
    <property type="match status" value="1"/>
</dbReference>
<evidence type="ECO:0000313" key="6">
    <source>
        <dbReference type="Proteomes" id="UP000887568"/>
    </source>
</evidence>
<feature type="signal peptide" evidence="3">
    <location>
        <begin position="1"/>
        <end position="31"/>
    </location>
</feature>
<dbReference type="SMART" id="SM00672">
    <property type="entry name" value="CAP10"/>
    <property type="match status" value="1"/>
</dbReference>
<dbReference type="InterPro" id="IPR051091">
    <property type="entry name" value="O-Glucosyltr/Glycosyltrsf_90"/>
</dbReference>
<dbReference type="OrthoDB" id="202415at2759"/>
<dbReference type="RefSeq" id="XP_038073374.1">
    <property type="nucleotide sequence ID" value="XM_038217446.1"/>
</dbReference>
<evidence type="ECO:0000259" key="4">
    <source>
        <dbReference type="SMART" id="SM00672"/>
    </source>
</evidence>
<dbReference type="AlphaFoldDB" id="A0A914BBH4"/>
<dbReference type="GO" id="GO:0006493">
    <property type="term" value="P:protein O-linked glycosylation"/>
    <property type="evidence" value="ECO:0007669"/>
    <property type="project" value="TreeGrafter"/>
</dbReference>
<dbReference type="GO" id="GO:0012505">
    <property type="term" value="C:endomembrane system"/>
    <property type="evidence" value="ECO:0007669"/>
    <property type="project" value="TreeGrafter"/>
</dbReference>